<dbReference type="Gene3D" id="1.20.5.1930">
    <property type="match status" value="1"/>
</dbReference>
<dbReference type="PANTHER" id="PTHR24421:SF58">
    <property type="entry name" value="SIGNAL TRANSDUCTION HISTIDINE-PROTEIN KINASE_PHOSPHATASE UHPB"/>
    <property type="match status" value="1"/>
</dbReference>
<dbReference type="KEGG" id="rpne:NCTC8284_03260"/>
<evidence type="ECO:0000259" key="4">
    <source>
        <dbReference type="Pfam" id="PF07730"/>
    </source>
</evidence>
<evidence type="ECO:0000256" key="1">
    <source>
        <dbReference type="ARBA" id="ARBA00022679"/>
    </source>
</evidence>
<evidence type="ECO:0000256" key="3">
    <source>
        <dbReference type="ARBA" id="ARBA00023012"/>
    </source>
</evidence>
<proteinExistence type="predicted"/>
<evidence type="ECO:0000313" key="6">
    <source>
        <dbReference type="Proteomes" id="UP000278733"/>
    </source>
</evidence>
<keyword evidence="2" id="KW-0418">Kinase</keyword>
<accession>A0A3S4U246</accession>
<gene>
    <name evidence="5" type="primary">uhpB_2</name>
    <name evidence="5" type="ORF">NCTC8284_03260</name>
</gene>
<dbReference type="GO" id="GO:0016020">
    <property type="term" value="C:membrane"/>
    <property type="evidence" value="ECO:0007669"/>
    <property type="project" value="InterPro"/>
</dbReference>
<feature type="domain" description="Signal transduction histidine kinase subgroup 3 dimerisation and phosphoacceptor" evidence="4">
    <location>
        <begin position="35"/>
        <end position="97"/>
    </location>
</feature>
<dbReference type="InterPro" id="IPR011712">
    <property type="entry name" value="Sig_transdc_His_kin_sub3_dim/P"/>
</dbReference>
<dbReference type="Pfam" id="PF07730">
    <property type="entry name" value="HisKA_3"/>
    <property type="match status" value="1"/>
</dbReference>
<dbReference type="Proteomes" id="UP000278733">
    <property type="component" value="Chromosome"/>
</dbReference>
<keyword evidence="3" id="KW-0902">Two-component regulatory system</keyword>
<dbReference type="AlphaFoldDB" id="A0A3S4U246"/>
<reference evidence="5 6" key="1">
    <citation type="submission" date="2018-12" db="EMBL/GenBank/DDBJ databases">
        <authorList>
            <consortium name="Pathogen Informatics"/>
        </authorList>
    </citation>
    <scope>NUCLEOTIDE SEQUENCE [LARGE SCALE GENOMIC DNA]</scope>
    <source>
        <strain evidence="5 6">NCTC8284</strain>
    </source>
</reference>
<protein>
    <submittedName>
        <fullName evidence="5">Sensor protein UhpB</fullName>
        <ecNumber evidence="5">2.7.13.3</ecNumber>
    </submittedName>
</protein>
<evidence type="ECO:0000313" key="5">
    <source>
        <dbReference type="EMBL" id="VEH68043.1"/>
    </source>
</evidence>
<dbReference type="InterPro" id="IPR050482">
    <property type="entry name" value="Sensor_HK_TwoCompSys"/>
</dbReference>
<dbReference type="EMBL" id="LR134405">
    <property type="protein sequence ID" value="VEH68043.1"/>
    <property type="molecule type" value="Genomic_DNA"/>
</dbReference>
<name>A0A3S4U246_9PAST</name>
<dbReference type="EC" id="2.7.13.3" evidence="5"/>
<evidence type="ECO:0000256" key="2">
    <source>
        <dbReference type="ARBA" id="ARBA00022777"/>
    </source>
</evidence>
<dbReference type="GO" id="GO:0046983">
    <property type="term" value="F:protein dimerization activity"/>
    <property type="evidence" value="ECO:0007669"/>
    <property type="project" value="InterPro"/>
</dbReference>
<dbReference type="PANTHER" id="PTHR24421">
    <property type="entry name" value="NITRATE/NITRITE SENSOR PROTEIN NARX-RELATED"/>
    <property type="match status" value="1"/>
</dbReference>
<dbReference type="GO" id="GO:0000155">
    <property type="term" value="F:phosphorelay sensor kinase activity"/>
    <property type="evidence" value="ECO:0007669"/>
    <property type="project" value="InterPro"/>
</dbReference>
<sequence>MAIQQQRDLNQSLSTELNRNRHLTRKLINTEEAIRQEISRELHDEIGQNITAIRMQASIMKRLEHSPKIAQVVGMIEQLSLNIYDTTKGLLNRIRPKMLDDVSLQQAIQNLF</sequence>
<keyword evidence="1 5" id="KW-0808">Transferase</keyword>
<organism evidence="5 6">
    <name type="scientific">Rodentibacter pneumotropicus</name>
    <dbReference type="NCBI Taxonomy" id="758"/>
    <lineage>
        <taxon>Bacteria</taxon>
        <taxon>Pseudomonadati</taxon>
        <taxon>Pseudomonadota</taxon>
        <taxon>Gammaproteobacteria</taxon>
        <taxon>Pasteurellales</taxon>
        <taxon>Pasteurellaceae</taxon>
        <taxon>Rodentibacter</taxon>
    </lineage>
</organism>